<evidence type="ECO:0000313" key="1">
    <source>
        <dbReference type="EnsemblPlants" id="Solyc00g006890.1.1"/>
    </source>
</evidence>
<dbReference type="Gramene" id="Solyc00g006890.1.1">
    <property type="protein sequence ID" value="Solyc00g006890.1.1"/>
    <property type="gene ID" value="Solyc00g006890.1"/>
</dbReference>
<protein>
    <submittedName>
        <fullName evidence="1">Uncharacterized protein</fullName>
    </submittedName>
</protein>
<dbReference type="PANTHER" id="PTHR33566">
    <property type="entry name" value="EN/SPM-LIKE TRANSPOSON-RELATED"/>
    <property type="match status" value="1"/>
</dbReference>
<evidence type="ECO:0000313" key="2">
    <source>
        <dbReference type="Proteomes" id="UP000004994"/>
    </source>
</evidence>
<accession>A0A494G8F5</accession>
<dbReference type="PANTHER" id="PTHR33566:SF6">
    <property type="entry name" value="PROTEIN DEFECTIVE IN MERISTEM SILENCING 3"/>
    <property type="match status" value="1"/>
</dbReference>
<name>A0A494G8F5_SOLLC</name>
<organism evidence="1">
    <name type="scientific">Solanum lycopersicum</name>
    <name type="common">Tomato</name>
    <name type="synonym">Lycopersicon esculentum</name>
    <dbReference type="NCBI Taxonomy" id="4081"/>
    <lineage>
        <taxon>Eukaryota</taxon>
        <taxon>Viridiplantae</taxon>
        <taxon>Streptophyta</taxon>
        <taxon>Embryophyta</taxon>
        <taxon>Tracheophyta</taxon>
        <taxon>Spermatophyta</taxon>
        <taxon>Magnoliopsida</taxon>
        <taxon>eudicotyledons</taxon>
        <taxon>Gunneridae</taxon>
        <taxon>Pentapetalae</taxon>
        <taxon>asterids</taxon>
        <taxon>lamiids</taxon>
        <taxon>Solanales</taxon>
        <taxon>Solanaceae</taxon>
        <taxon>Solanoideae</taxon>
        <taxon>Solaneae</taxon>
        <taxon>Solanum</taxon>
        <taxon>Solanum subgen. Lycopersicon</taxon>
    </lineage>
</organism>
<proteinExistence type="predicted"/>
<dbReference type="EnsemblPlants" id="Solyc00g006890.1.1">
    <property type="protein sequence ID" value="Solyc00g006890.1.1"/>
    <property type="gene ID" value="Solyc00g006890.1"/>
</dbReference>
<dbReference type="AlphaFoldDB" id="A0A494G8F5"/>
<reference evidence="1" key="1">
    <citation type="journal article" date="2012" name="Nature">
        <title>The tomato genome sequence provides insights into fleshy fruit evolution.</title>
        <authorList>
            <consortium name="Tomato Genome Consortium"/>
        </authorList>
    </citation>
    <scope>NUCLEOTIDE SEQUENCE [LARGE SCALE GENOMIC DNA]</scope>
    <source>
        <strain evidence="1">cv. Heinz 1706</strain>
    </source>
</reference>
<dbReference type="STRING" id="4081.A0A494G8F5"/>
<keyword evidence="2" id="KW-1185">Reference proteome</keyword>
<dbReference type="PaxDb" id="4081-Solyc00g006890.1.1"/>
<dbReference type="Proteomes" id="UP000004994">
    <property type="component" value="Unassembled WGS sequence"/>
</dbReference>
<dbReference type="InParanoid" id="A0A494G8F5"/>
<sequence>MLAVVCKTNDGLKALQTYDMKGLMNKSCGLHGIESSIGRPLDHRYLVIYVENIRFKRRLVIRKPRYLHEETPPGFVGFAVNMINIDTLHVYKTKADMMQELPFKADGAISLDCGIIKGVGILTLGKR</sequence>
<reference evidence="1" key="2">
    <citation type="submission" date="2019-04" db="UniProtKB">
        <authorList>
            <consortium name="EnsemblPlants"/>
        </authorList>
    </citation>
    <scope>IDENTIFICATION</scope>
    <source>
        <strain evidence="1">cv. Heinz 1706</strain>
    </source>
</reference>